<dbReference type="EMBL" id="MHPE01000010">
    <property type="protein sequence ID" value="OGZ77396.1"/>
    <property type="molecule type" value="Genomic_DNA"/>
</dbReference>
<keyword evidence="8" id="KW-0175">Coiled coil</keyword>
<evidence type="ECO:0000256" key="1">
    <source>
        <dbReference type="ARBA" id="ARBA00010605"/>
    </source>
</evidence>
<evidence type="ECO:0000256" key="2">
    <source>
        <dbReference type="ARBA" id="ARBA00022730"/>
    </source>
</evidence>
<keyword evidence="3 7" id="KW-0694">RNA-binding</keyword>
<dbReference type="Gene3D" id="3.10.430.100">
    <property type="entry name" value="Ribosomal protein L9, C-terminal domain"/>
    <property type="match status" value="1"/>
</dbReference>
<feature type="domain" description="Large ribosomal subunit protein bL9 C-terminal" evidence="10">
    <location>
        <begin position="64"/>
        <end position="144"/>
    </location>
</feature>
<dbReference type="Pfam" id="PF01281">
    <property type="entry name" value="Ribosomal_L9_N"/>
    <property type="match status" value="1"/>
</dbReference>
<comment type="similarity">
    <text evidence="1 7">Belongs to the bacterial ribosomal protein bL9 family.</text>
</comment>
<evidence type="ECO:0000259" key="9">
    <source>
        <dbReference type="Pfam" id="PF01281"/>
    </source>
</evidence>
<dbReference type="PANTHER" id="PTHR21368">
    <property type="entry name" value="50S RIBOSOMAL PROTEIN L9"/>
    <property type="match status" value="1"/>
</dbReference>
<dbReference type="InterPro" id="IPR020069">
    <property type="entry name" value="Ribosomal_bL9_C"/>
</dbReference>
<evidence type="ECO:0000256" key="3">
    <source>
        <dbReference type="ARBA" id="ARBA00022884"/>
    </source>
</evidence>
<gene>
    <name evidence="7" type="primary">rplI</name>
    <name evidence="11" type="ORF">A3G45_00595</name>
</gene>
<sequence length="150" mass="16906">MKVILVKDVENLGKKYDVKEVKNGYGRNFLLPQKLAKAATKKALKWLEDQKEIINKEAEEELKMAQELASNLDGVEVAISVKIGEEGQLFESINNQKIAEKLKEMGFEVKKSQIKLAEPIKELGEFPIKVGLEHNLEVEISLIITGEKSE</sequence>
<evidence type="ECO:0000256" key="4">
    <source>
        <dbReference type="ARBA" id="ARBA00022980"/>
    </source>
</evidence>
<evidence type="ECO:0000313" key="11">
    <source>
        <dbReference type="EMBL" id="OGZ77396.1"/>
    </source>
</evidence>
<dbReference type="InterPro" id="IPR036935">
    <property type="entry name" value="Ribosomal_bL9_N_sf"/>
</dbReference>
<dbReference type="InterPro" id="IPR036791">
    <property type="entry name" value="Ribosomal_bL9_C_sf"/>
</dbReference>
<evidence type="ECO:0000256" key="5">
    <source>
        <dbReference type="ARBA" id="ARBA00023274"/>
    </source>
</evidence>
<reference evidence="11 12" key="1">
    <citation type="journal article" date="2016" name="Nat. Commun.">
        <title>Thousands of microbial genomes shed light on interconnected biogeochemical processes in an aquifer system.</title>
        <authorList>
            <person name="Anantharaman K."/>
            <person name="Brown C.T."/>
            <person name="Hug L.A."/>
            <person name="Sharon I."/>
            <person name="Castelle C.J."/>
            <person name="Probst A.J."/>
            <person name="Thomas B.C."/>
            <person name="Singh A."/>
            <person name="Wilkins M.J."/>
            <person name="Karaoz U."/>
            <person name="Brodie E.L."/>
            <person name="Williams K.H."/>
            <person name="Hubbard S.S."/>
            <person name="Banfield J.F."/>
        </authorList>
    </citation>
    <scope>NUCLEOTIDE SEQUENCE [LARGE SCALE GENOMIC DNA]</scope>
</reference>
<dbReference type="AlphaFoldDB" id="A0A1G2IRF7"/>
<dbReference type="GO" id="GO:0005840">
    <property type="term" value="C:ribosome"/>
    <property type="evidence" value="ECO:0007669"/>
    <property type="project" value="UniProtKB-KW"/>
</dbReference>
<protein>
    <recommendedName>
        <fullName evidence="6 7">Large ribosomal subunit protein bL9</fullName>
    </recommendedName>
</protein>
<feature type="domain" description="Ribosomal protein L9" evidence="9">
    <location>
        <begin position="1"/>
        <end position="45"/>
    </location>
</feature>
<evidence type="ECO:0000256" key="8">
    <source>
        <dbReference type="SAM" id="Coils"/>
    </source>
</evidence>
<keyword evidence="5 7" id="KW-0687">Ribonucleoprotein</keyword>
<accession>A0A1G2IRF7</accession>
<comment type="function">
    <text evidence="7">Binds to the 23S rRNA.</text>
</comment>
<keyword evidence="2 7" id="KW-0699">rRNA-binding</keyword>
<dbReference type="GO" id="GO:0006412">
    <property type="term" value="P:translation"/>
    <property type="evidence" value="ECO:0007669"/>
    <property type="project" value="UniProtKB-UniRule"/>
</dbReference>
<dbReference type="Pfam" id="PF03948">
    <property type="entry name" value="Ribosomal_L9_C"/>
    <property type="match status" value="1"/>
</dbReference>
<evidence type="ECO:0000256" key="6">
    <source>
        <dbReference type="ARBA" id="ARBA00035292"/>
    </source>
</evidence>
<dbReference type="GO" id="GO:0019843">
    <property type="term" value="F:rRNA binding"/>
    <property type="evidence" value="ECO:0007669"/>
    <property type="project" value="UniProtKB-UniRule"/>
</dbReference>
<dbReference type="Proteomes" id="UP000178632">
    <property type="component" value="Unassembled WGS sequence"/>
</dbReference>
<dbReference type="InterPro" id="IPR009027">
    <property type="entry name" value="Ribosomal_bL9/RNase_H1_N"/>
</dbReference>
<evidence type="ECO:0000259" key="10">
    <source>
        <dbReference type="Pfam" id="PF03948"/>
    </source>
</evidence>
<dbReference type="InterPro" id="IPR020070">
    <property type="entry name" value="Ribosomal_bL9_N"/>
</dbReference>
<keyword evidence="4 7" id="KW-0689">Ribosomal protein</keyword>
<evidence type="ECO:0000256" key="7">
    <source>
        <dbReference type="HAMAP-Rule" id="MF_00503"/>
    </source>
</evidence>
<dbReference type="Gene3D" id="3.40.5.10">
    <property type="entry name" value="Ribosomal protein L9, N-terminal domain"/>
    <property type="match status" value="1"/>
</dbReference>
<dbReference type="InterPro" id="IPR000244">
    <property type="entry name" value="Ribosomal_bL9"/>
</dbReference>
<name>A0A1G2IRF7_9BACT</name>
<dbReference type="GO" id="GO:1990904">
    <property type="term" value="C:ribonucleoprotein complex"/>
    <property type="evidence" value="ECO:0007669"/>
    <property type="project" value="UniProtKB-KW"/>
</dbReference>
<comment type="caution">
    <text evidence="11">The sequence shown here is derived from an EMBL/GenBank/DDBJ whole genome shotgun (WGS) entry which is preliminary data.</text>
</comment>
<dbReference type="SUPFAM" id="SSF55653">
    <property type="entry name" value="Ribosomal protein L9 C-domain"/>
    <property type="match status" value="1"/>
</dbReference>
<dbReference type="NCBIfam" id="TIGR00158">
    <property type="entry name" value="L9"/>
    <property type="match status" value="1"/>
</dbReference>
<evidence type="ECO:0000313" key="12">
    <source>
        <dbReference type="Proteomes" id="UP000178632"/>
    </source>
</evidence>
<dbReference type="SUPFAM" id="SSF55658">
    <property type="entry name" value="L9 N-domain-like"/>
    <property type="match status" value="1"/>
</dbReference>
<dbReference type="InterPro" id="IPR020594">
    <property type="entry name" value="Ribosomal_bL9_bac/chp"/>
</dbReference>
<dbReference type="HAMAP" id="MF_00503">
    <property type="entry name" value="Ribosomal_bL9"/>
    <property type="match status" value="1"/>
</dbReference>
<proteinExistence type="inferred from homology"/>
<dbReference type="GO" id="GO:0003735">
    <property type="term" value="F:structural constituent of ribosome"/>
    <property type="evidence" value="ECO:0007669"/>
    <property type="project" value="InterPro"/>
</dbReference>
<organism evidence="11 12">
    <name type="scientific">Candidatus Staskawiczbacteria bacterium RIFCSPLOWO2_12_FULL_37_15</name>
    <dbReference type="NCBI Taxonomy" id="1802218"/>
    <lineage>
        <taxon>Bacteria</taxon>
        <taxon>Candidatus Staskawicziibacteriota</taxon>
    </lineage>
</organism>
<feature type="coiled-coil region" evidence="8">
    <location>
        <begin position="48"/>
        <end position="75"/>
    </location>
</feature>